<feature type="compositionally biased region" description="Low complexity" evidence="1">
    <location>
        <begin position="49"/>
        <end position="62"/>
    </location>
</feature>
<dbReference type="CDD" id="cd13426">
    <property type="entry name" value="Peptidase_G1"/>
    <property type="match status" value="1"/>
</dbReference>
<evidence type="ECO:0000256" key="1">
    <source>
        <dbReference type="SAM" id="MobiDB-lite"/>
    </source>
</evidence>
<reference evidence="4" key="1">
    <citation type="journal article" date="2019" name="Int. J. Syst. Evol. Microbiol.">
        <title>The Global Catalogue of Microorganisms (GCM) 10K type strain sequencing project: providing services to taxonomists for standard genome sequencing and annotation.</title>
        <authorList>
            <consortium name="The Broad Institute Genomics Platform"/>
            <consortium name="The Broad Institute Genome Sequencing Center for Infectious Disease"/>
            <person name="Wu L."/>
            <person name="Ma J."/>
        </authorList>
    </citation>
    <scope>NUCLEOTIDE SEQUENCE [LARGE SCALE GENOMIC DNA]</scope>
    <source>
        <strain evidence="4">CGMCC 4.7237</strain>
    </source>
</reference>
<organism evidence="3 4">
    <name type="scientific">Streptomyces polygonati</name>
    <dbReference type="NCBI Taxonomy" id="1617087"/>
    <lineage>
        <taxon>Bacteria</taxon>
        <taxon>Bacillati</taxon>
        <taxon>Actinomycetota</taxon>
        <taxon>Actinomycetes</taxon>
        <taxon>Kitasatosporales</taxon>
        <taxon>Streptomycetaceae</taxon>
        <taxon>Streptomyces</taxon>
    </lineage>
</organism>
<dbReference type="RefSeq" id="WP_386429912.1">
    <property type="nucleotide sequence ID" value="NZ_JBHSBB010000010.1"/>
</dbReference>
<name>A0ABV8HP54_9ACTN</name>
<evidence type="ECO:0000313" key="3">
    <source>
        <dbReference type="EMBL" id="MFC4032817.1"/>
    </source>
</evidence>
<evidence type="ECO:0000313" key="4">
    <source>
        <dbReference type="Proteomes" id="UP001595765"/>
    </source>
</evidence>
<dbReference type="InterPro" id="IPR038656">
    <property type="entry name" value="Peptidase_G1_sf"/>
</dbReference>
<gene>
    <name evidence="3" type="ORF">ACFO3J_15155</name>
</gene>
<dbReference type="SUPFAM" id="SSF89372">
    <property type="entry name" value="Fucose-specific lectin"/>
    <property type="match status" value="1"/>
</dbReference>
<sequence>MRLLRSLVVVALTMALALAGIAAAGVAAASGHTARTAPAARSRIESRPRIAAPTPARPAARPGVVVNGPRQLSTNWSGYAQQTANNGVTAVSSNWVQPWVDCRAGGAVATWVGIDGAQGGPFFTNVEQTGTSVDCSGGVPHYFGWYEMAPSPPVNYGNYLAPGDNMTASVTVANLNVYTLRLVDITQGWTENTVLTSSSYLPNNSAEAIVEAPTNAGNGQVLPLPDFGFTGFNGTTINGAYMTAANGNAIDLADPSGGTATTSDIGGPGYFTVTHGNAGNVTGTPKIAFQSSDLGGGLLHTSTPSGSGYLGQTIRAYTSPSIASLPGGGFEVAFVSNSAGGHSGVLTVYGTAFTFNTQLGVMANTSPAIAAAPDGTFEVVFQADTGQLWKYTPQTGGTPLGYPMLAGTSPSIAALAGGGYEIAFQANTGLLWEVGSYINFNTQLGMRAGTSPSIAASAAGGFQVAFQANTGVLWTQDLTRGGVSQGYAMAAGTSPSITALAAGGYETAFQASTGLLWEVGSYINFNTQLGMRAGTSPSITAVPGIVLEVAFQANSGVLWTQDLARGGVSQGQGMAANSGPAITG</sequence>
<dbReference type="Gene3D" id="2.60.120.700">
    <property type="entry name" value="Peptidase G1"/>
    <property type="match status" value="1"/>
</dbReference>
<protein>
    <submittedName>
        <fullName evidence="3">G1 family glutamic endopeptidase</fullName>
    </submittedName>
</protein>
<feature type="chain" id="PRO_5045180479" evidence="2">
    <location>
        <begin position="25"/>
        <end position="584"/>
    </location>
</feature>
<feature type="region of interest" description="Disordered" evidence="1">
    <location>
        <begin position="35"/>
        <end position="65"/>
    </location>
</feature>
<dbReference type="EMBL" id="JBHSBB010000010">
    <property type="protein sequence ID" value="MFC4032817.1"/>
    <property type="molecule type" value="Genomic_DNA"/>
</dbReference>
<keyword evidence="2" id="KW-0732">Signal</keyword>
<dbReference type="InterPro" id="IPR000250">
    <property type="entry name" value="Peptidase_G1"/>
</dbReference>
<dbReference type="InterPro" id="IPR013320">
    <property type="entry name" value="ConA-like_dom_sf"/>
</dbReference>
<comment type="caution">
    <text evidence="3">The sequence shown here is derived from an EMBL/GenBank/DDBJ whole genome shotgun (WGS) entry which is preliminary data.</text>
</comment>
<feature type="signal peptide" evidence="2">
    <location>
        <begin position="1"/>
        <end position="24"/>
    </location>
</feature>
<accession>A0ABV8HP54</accession>
<dbReference type="SUPFAM" id="SSF49899">
    <property type="entry name" value="Concanavalin A-like lectins/glucanases"/>
    <property type="match status" value="1"/>
</dbReference>
<keyword evidence="4" id="KW-1185">Reference proteome</keyword>
<proteinExistence type="predicted"/>
<dbReference type="Pfam" id="PF01828">
    <property type="entry name" value="Peptidase_A4"/>
    <property type="match status" value="1"/>
</dbReference>
<evidence type="ECO:0000256" key="2">
    <source>
        <dbReference type="SAM" id="SignalP"/>
    </source>
</evidence>
<dbReference type="Proteomes" id="UP001595765">
    <property type="component" value="Unassembled WGS sequence"/>
</dbReference>